<evidence type="ECO:0000256" key="4">
    <source>
        <dbReference type="ARBA" id="ARBA00022692"/>
    </source>
</evidence>
<sequence length="109" mass="11535">MNSWFILIVAGLLEVCWASALKSTAGFTRLWPTLFFGVTLIGSMYLLSVAVKTLPVGTAYAVWVGIGAAGTAIFAMLFHGEAMTVARGVFLSLLIFSIVGLKMTTITAA</sequence>
<dbReference type="RefSeq" id="WP_129046783.1">
    <property type="nucleotide sequence ID" value="NZ_SDHX01000001.1"/>
</dbReference>
<evidence type="ECO:0000256" key="2">
    <source>
        <dbReference type="ARBA" id="ARBA00022448"/>
    </source>
</evidence>
<evidence type="ECO:0000313" key="11">
    <source>
        <dbReference type="EMBL" id="RXK55418.1"/>
    </source>
</evidence>
<dbReference type="AlphaFoldDB" id="A0A4Q1C905"/>
<keyword evidence="4 9" id="KW-0812">Transmembrane</keyword>
<dbReference type="PANTHER" id="PTHR30561">
    <property type="entry name" value="SMR FAMILY PROTON-DEPENDENT DRUG EFFLUX TRANSPORTER SUGE"/>
    <property type="match status" value="1"/>
</dbReference>
<dbReference type="SUPFAM" id="SSF103481">
    <property type="entry name" value="Multidrug resistance efflux transporter EmrE"/>
    <property type="match status" value="1"/>
</dbReference>
<dbReference type="InterPro" id="IPR037185">
    <property type="entry name" value="EmrE-like"/>
</dbReference>
<evidence type="ECO:0000256" key="7">
    <source>
        <dbReference type="ARBA" id="ARBA00038151"/>
    </source>
</evidence>
<keyword evidence="2" id="KW-0813">Transport</keyword>
<dbReference type="InterPro" id="IPR045324">
    <property type="entry name" value="Small_multidrug_res"/>
</dbReference>
<dbReference type="InterPro" id="IPR000390">
    <property type="entry name" value="Small_drug/metabolite_transptr"/>
</dbReference>
<keyword evidence="6 10" id="KW-0472">Membrane</keyword>
<evidence type="ECO:0000313" key="12">
    <source>
        <dbReference type="Proteomes" id="UP000290218"/>
    </source>
</evidence>
<feature type="transmembrane region" description="Helical" evidence="10">
    <location>
        <begin position="58"/>
        <end position="78"/>
    </location>
</feature>
<gene>
    <name evidence="11" type="ORF">ESB00_05830</name>
</gene>
<reference evidence="11 12" key="1">
    <citation type="submission" date="2019-01" db="EMBL/GenBank/DDBJ databases">
        <title>Lacunisphaera sp. strain TWA-58.</title>
        <authorList>
            <person name="Chen W.-M."/>
        </authorList>
    </citation>
    <scope>NUCLEOTIDE SEQUENCE [LARGE SCALE GENOMIC DNA]</scope>
    <source>
        <strain evidence="11 12">TWA-58</strain>
    </source>
</reference>
<dbReference type="FunFam" id="1.10.3730.20:FF:000001">
    <property type="entry name" value="Quaternary ammonium compound resistance transporter SugE"/>
    <property type="match status" value="1"/>
</dbReference>
<comment type="caution">
    <text evidence="11">The sequence shown here is derived from an EMBL/GenBank/DDBJ whole genome shotgun (WGS) entry which is preliminary data.</text>
</comment>
<dbReference type="GO" id="GO:0005886">
    <property type="term" value="C:plasma membrane"/>
    <property type="evidence" value="ECO:0007669"/>
    <property type="project" value="UniProtKB-SubCell"/>
</dbReference>
<dbReference type="GO" id="GO:1990961">
    <property type="term" value="P:xenobiotic detoxification by transmembrane export across the plasma membrane"/>
    <property type="evidence" value="ECO:0007669"/>
    <property type="project" value="UniProtKB-ARBA"/>
</dbReference>
<evidence type="ECO:0000256" key="3">
    <source>
        <dbReference type="ARBA" id="ARBA00022475"/>
    </source>
</evidence>
<evidence type="ECO:0000256" key="8">
    <source>
        <dbReference type="ARBA" id="ARBA00039168"/>
    </source>
</evidence>
<evidence type="ECO:0000256" key="9">
    <source>
        <dbReference type="RuleBase" id="RU003942"/>
    </source>
</evidence>
<keyword evidence="3" id="KW-1003">Cell membrane</keyword>
<keyword evidence="12" id="KW-1185">Reference proteome</keyword>
<feature type="transmembrane region" description="Helical" evidence="10">
    <location>
        <begin position="84"/>
        <end position="101"/>
    </location>
</feature>
<dbReference type="Gene3D" id="1.10.3730.20">
    <property type="match status" value="1"/>
</dbReference>
<evidence type="ECO:0000256" key="1">
    <source>
        <dbReference type="ARBA" id="ARBA00004651"/>
    </source>
</evidence>
<protein>
    <recommendedName>
        <fullName evidence="8">Guanidinium exporter</fullName>
    </recommendedName>
</protein>
<dbReference type="GO" id="GO:0022857">
    <property type="term" value="F:transmembrane transporter activity"/>
    <property type="evidence" value="ECO:0007669"/>
    <property type="project" value="InterPro"/>
</dbReference>
<comment type="similarity">
    <text evidence="7">Belongs to the drug/metabolite transporter (DMT) superfamily. Small multidrug resistance (SMR) (TC 2.A.7.1) family. Gdx/SugE subfamily.</text>
</comment>
<keyword evidence="5 10" id="KW-1133">Transmembrane helix</keyword>
<evidence type="ECO:0000256" key="6">
    <source>
        <dbReference type="ARBA" id="ARBA00023136"/>
    </source>
</evidence>
<dbReference type="EMBL" id="SDHX01000001">
    <property type="protein sequence ID" value="RXK55418.1"/>
    <property type="molecule type" value="Genomic_DNA"/>
</dbReference>
<organism evidence="11 12">
    <name type="scientific">Oleiharenicola lentus</name>
    <dbReference type="NCBI Taxonomy" id="2508720"/>
    <lineage>
        <taxon>Bacteria</taxon>
        <taxon>Pseudomonadati</taxon>
        <taxon>Verrucomicrobiota</taxon>
        <taxon>Opitutia</taxon>
        <taxon>Opitutales</taxon>
        <taxon>Opitutaceae</taxon>
        <taxon>Oleiharenicola</taxon>
    </lineage>
</organism>
<proteinExistence type="inferred from homology"/>
<evidence type="ECO:0000256" key="10">
    <source>
        <dbReference type="SAM" id="Phobius"/>
    </source>
</evidence>
<dbReference type="OrthoDB" id="21828at2"/>
<evidence type="ECO:0000256" key="5">
    <source>
        <dbReference type="ARBA" id="ARBA00022989"/>
    </source>
</evidence>
<dbReference type="PANTHER" id="PTHR30561:SF0">
    <property type="entry name" value="GUANIDINIUM EXPORTER"/>
    <property type="match status" value="1"/>
</dbReference>
<feature type="transmembrane region" description="Helical" evidence="10">
    <location>
        <begin position="34"/>
        <end position="51"/>
    </location>
</feature>
<name>A0A4Q1C905_9BACT</name>
<dbReference type="Proteomes" id="UP000290218">
    <property type="component" value="Unassembled WGS sequence"/>
</dbReference>
<comment type="subcellular location">
    <subcellularLocation>
        <location evidence="1 9">Cell membrane</location>
        <topology evidence="1 9">Multi-pass membrane protein</topology>
    </subcellularLocation>
</comment>
<dbReference type="Pfam" id="PF00893">
    <property type="entry name" value="Multi_Drug_Res"/>
    <property type="match status" value="1"/>
</dbReference>
<accession>A0A4Q1C905</accession>